<name>A0ABN9UBM7_9DINO</name>
<feature type="domain" description="Protein kinase" evidence="7">
    <location>
        <begin position="246"/>
        <end position="548"/>
    </location>
</feature>
<dbReference type="PROSITE" id="PS50011">
    <property type="entry name" value="PROTEIN_KINASE_DOM"/>
    <property type="match status" value="1"/>
</dbReference>
<evidence type="ECO:0000256" key="5">
    <source>
        <dbReference type="ARBA" id="ARBA00022840"/>
    </source>
</evidence>
<keyword evidence="4" id="KW-0418">Kinase</keyword>
<keyword evidence="1" id="KW-0723">Serine/threonine-protein kinase</keyword>
<dbReference type="PANTHER" id="PTHR24346:SF82">
    <property type="entry name" value="KP78A-RELATED"/>
    <property type="match status" value="1"/>
</dbReference>
<dbReference type="SMART" id="SM00220">
    <property type="entry name" value="S_TKc"/>
    <property type="match status" value="1"/>
</dbReference>
<reference evidence="8" key="1">
    <citation type="submission" date="2023-10" db="EMBL/GenBank/DDBJ databases">
        <authorList>
            <person name="Chen Y."/>
            <person name="Shah S."/>
            <person name="Dougan E. K."/>
            <person name="Thang M."/>
            <person name="Chan C."/>
        </authorList>
    </citation>
    <scope>NUCLEOTIDE SEQUENCE [LARGE SCALE GENOMIC DNA]</scope>
</reference>
<sequence length="597" mass="66205">MAGDPPPRRRQPSLQEDGEDLEDNAEAQAWLESRLDGLREDDFGGGLRIFCTTHLRPPEAFRDVWHVVSADTDVHADTLSLTAEDAAQLNCILVFCNQNKSHEVSRLGQIIASIDVSGFDAPPMFWVPHSAAPEKRRHENSNMVQPDVAAHLLQQGLDGVVGVGEPRGLRLSMAVLSNMRKSQRLSRNLVDMLEESRERSQYAQHLRRCAHEALWNYTRARLAPGIPPVDNTLEAGDMDSLELPGFTIGNKLGEGVFGSVYRLTENPGTGTQVLKMVQTEGVTDLKDLMYIHSMTEAMRKMSEGELRHPNIIQFFQVYNTPTHILFRLEYGGPENLYRRLYGRQVQQPERHRPLPSDKAAKIISQAVEAVCHLHTRVRICLLDIKPENIILNETPDDVTVKLADFDLCAFIEDDDTVFHRACGTLPFSAPEVMMEIPYDGRKADIWSLGVVVAEVLCGIRVVEAQIQASGLQERPGGAEAMLPERIKAFFQAPGAAATLLEQHGRPELQSLVACCSTTIAGMLQVDPAQRWTAEEVRSQVEQSLRPFLARPLAPAGPAPSHRRPSACAGRSQTASQPMSRQLSEPVRPSKAAARLDD</sequence>
<keyword evidence="3" id="KW-0547">Nucleotide-binding</keyword>
<comment type="caution">
    <text evidence="8">The sequence shown here is derived from an EMBL/GenBank/DDBJ whole genome shotgun (WGS) entry which is preliminary data.</text>
</comment>
<accession>A0ABN9UBM7</accession>
<proteinExistence type="predicted"/>
<feature type="compositionally biased region" description="Polar residues" evidence="6">
    <location>
        <begin position="570"/>
        <end position="582"/>
    </location>
</feature>
<feature type="region of interest" description="Disordered" evidence="6">
    <location>
        <begin position="550"/>
        <end position="597"/>
    </location>
</feature>
<evidence type="ECO:0000256" key="1">
    <source>
        <dbReference type="ARBA" id="ARBA00022527"/>
    </source>
</evidence>
<keyword evidence="5" id="KW-0067">ATP-binding</keyword>
<feature type="compositionally biased region" description="Low complexity" evidence="6">
    <location>
        <begin position="550"/>
        <end position="559"/>
    </location>
</feature>
<evidence type="ECO:0000256" key="6">
    <source>
        <dbReference type="SAM" id="MobiDB-lite"/>
    </source>
</evidence>
<feature type="region of interest" description="Disordered" evidence="6">
    <location>
        <begin position="1"/>
        <end position="23"/>
    </location>
</feature>
<evidence type="ECO:0000256" key="4">
    <source>
        <dbReference type="ARBA" id="ARBA00022777"/>
    </source>
</evidence>
<evidence type="ECO:0000259" key="7">
    <source>
        <dbReference type="PROSITE" id="PS50011"/>
    </source>
</evidence>
<evidence type="ECO:0000313" key="8">
    <source>
        <dbReference type="EMBL" id="CAK0856823.1"/>
    </source>
</evidence>
<gene>
    <name evidence="8" type="ORF">PCOR1329_LOCUS47096</name>
</gene>
<dbReference type="SUPFAM" id="SSF56112">
    <property type="entry name" value="Protein kinase-like (PK-like)"/>
    <property type="match status" value="1"/>
</dbReference>
<keyword evidence="9" id="KW-1185">Reference proteome</keyword>
<evidence type="ECO:0000256" key="3">
    <source>
        <dbReference type="ARBA" id="ARBA00022741"/>
    </source>
</evidence>
<organism evidence="8 9">
    <name type="scientific">Prorocentrum cordatum</name>
    <dbReference type="NCBI Taxonomy" id="2364126"/>
    <lineage>
        <taxon>Eukaryota</taxon>
        <taxon>Sar</taxon>
        <taxon>Alveolata</taxon>
        <taxon>Dinophyceae</taxon>
        <taxon>Prorocentrales</taxon>
        <taxon>Prorocentraceae</taxon>
        <taxon>Prorocentrum</taxon>
    </lineage>
</organism>
<dbReference type="Pfam" id="PF00069">
    <property type="entry name" value="Pkinase"/>
    <property type="match status" value="1"/>
</dbReference>
<dbReference type="Gene3D" id="1.10.510.10">
    <property type="entry name" value="Transferase(Phosphotransferase) domain 1"/>
    <property type="match status" value="1"/>
</dbReference>
<dbReference type="InterPro" id="IPR000719">
    <property type="entry name" value="Prot_kinase_dom"/>
</dbReference>
<evidence type="ECO:0000313" key="9">
    <source>
        <dbReference type="Proteomes" id="UP001189429"/>
    </source>
</evidence>
<dbReference type="PANTHER" id="PTHR24346">
    <property type="entry name" value="MAP/MICROTUBULE AFFINITY-REGULATING KINASE"/>
    <property type="match status" value="1"/>
</dbReference>
<protein>
    <recommendedName>
        <fullName evidence="7">Protein kinase domain-containing protein</fullName>
    </recommendedName>
</protein>
<keyword evidence="2" id="KW-0808">Transferase</keyword>
<dbReference type="InterPro" id="IPR011009">
    <property type="entry name" value="Kinase-like_dom_sf"/>
</dbReference>
<dbReference type="Gene3D" id="3.30.200.20">
    <property type="entry name" value="Phosphorylase Kinase, domain 1"/>
    <property type="match status" value="1"/>
</dbReference>
<evidence type="ECO:0000256" key="2">
    <source>
        <dbReference type="ARBA" id="ARBA00022679"/>
    </source>
</evidence>
<dbReference type="Proteomes" id="UP001189429">
    <property type="component" value="Unassembled WGS sequence"/>
</dbReference>
<dbReference type="EMBL" id="CAUYUJ010015671">
    <property type="protein sequence ID" value="CAK0856823.1"/>
    <property type="molecule type" value="Genomic_DNA"/>
</dbReference>